<dbReference type="SUPFAM" id="SSF50129">
    <property type="entry name" value="GroES-like"/>
    <property type="match status" value="1"/>
</dbReference>
<dbReference type="InterPro" id="IPR013149">
    <property type="entry name" value="ADH-like_C"/>
</dbReference>
<accession>A0ABV7PPY5</accession>
<proteinExistence type="predicted"/>
<name>A0ABV7PPY5_9BURK</name>
<dbReference type="SUPFAM" id="SSF51735">
    <property type="entry name" value="NAD(P)-binding Rossmann-fold domains"/>
    <property type="match status" value="1"/>
</dbReference>
<dbReference type="SMART" id="SM00829">
    <property type="entry name" value="PKS_ER"/>
    <property type="match status" value="1"/>
</dbReference>
<dbReference type="InterPro" id="IPR052711">
    <property type="entry name" value="Zinc_ADH-like"/>
</dbReference>
<evidence type="ECO:0000313" key="3">
    <source>
        <dbReference type="Proteomes" id="UP001595665"/>
    </source>
</evidence>
<feature type="domain" description="Enoyl reductase (ER)" evidence="1">
    <location>
        <begin position="10"/>
        <end position="335"/>
    </location>
</feature>
<dbReference type="InterPro" id="IPR013154">
    <property type="entry name" value="ADH-like_N"/>
</dbReference>
<dbReference type="EC" id="1.1.1.-" evidence="2"/>
<protein>
    <submittedName>
        <fullName evidence="2">NAD(P)-dependent alcohol dehydrogenase</fullName>
        <ecNumber evidence="2">1.1.1.-</ecNumber>
    </submittedName>
</protein>
<dbReference type="InterPro" id="IPR020843">
    <property type="entry name" value="ER"/>
</dbReference>
<dbReference type="InterPro" id="IPR011032">
    <property type="entry name" value="GroES-like_sf"/>
</dbReference>
<dbReference type="RefSeq" id="WP_379736917.1">
    <property type="nucleotide sequence ID" value="NZ_JBHRVV010000001.1"/>
</dbReference>
<dbReference type="Gene3D" id="3.90.180.10">
    <property type="entry name" value="Medium-chain alcohol dehydrogenases, catalytic domain"/>
    <property type="match status" value="1"/>
</dbReference>
<organism evidence="2 3">
    <name type="scientific">Massilia haematophila</name>
    <dbReference type="NCBI Taxonomy" id="457923"/>
    <lineage>
        <taxon>Bacteria</taxon>
        <taxon>Pseudomonadati</taxon>
        <taxon>Pseudomonadota</taxon>
        <taxon>Betaproteobacteria</taxon>
        <taxon>Burkholderiales</taxon>
        <taxon>Oxalobacteraceae</taxon>
        <taxon>Telluria group</taxon>
        <taxon>Massilia</taxon>
    </lineage>
</organism>
<evidence type="ECO:0000259" key="1">
    <source>
        <dbReference type="SMART" id="SM00829"/>
    </source>
</evidence>
<dbReference type="Gene3D" id="3.40.50.720">
    <property type="entry name" value="NAD(P)-binding Rossmann-like Domain"/>
    <property type="match status" value="1"/>
</dbReference>
<evidence type="ECO:0000313" key="2">
    <source>
        <dbReference type="EMBL" id="MFC3460273.1"/>
    </source>
</evidence>
<dbReference type="PANTHER" id="PTHR45033:SF2">
    <property type="entry name" value="ZINC-TYPE ALCOHOL DEHYDROGENASE-LIKE PROTEIN C1773.06C"/>
    <property type="match status" value="1"/>
</dbReference>
<dbReference type="PANTHER" id="PTHR45033">
    <property type="match status" value="1"/>
</dbReference>
<dbReference type="Pfam" id="PF08240">
    <property type="entry name" value="ADH_N"/>
    <property type="match status" value="1"/>
</dbReference>
<dbReference type="EMBL" id="JBHRVV010000001">
    <property type="protein sequence ID" value="MFC3460273.1"/>
    <property type="molecule type" value="Genomic_DNA"/>
</dbReference>
<keyword evidence="3" id="KW-1185">Reference proteome</keyword>
<dbReference type="Proteomes" id="UP001595665">
    <property type="component" value="Unassembled WGS sequence"/>
</dbReference>
<dbReference type="InterPro" id="IPR036291">
    <property type="entry name" value="NAD(P)-bd_dom_sf"/>
</dbReference>
<keyword evidence="2" id="KW-0560">Oxidoreductase</keyword>
<dbReference type="CDD" id="cd08276">
    <property type="entry name" value="MDR7"/>
    <property type="match status" value="1"/>
</dbReference>
<sequence>MRAYQILPGSNIDGLQCVDYPERELAPGEVRVRVHAVSLNYRDLMVASGNYLVNVDDPIIPCSDGAGEVLAVGSGVTDLQVGDRVAASFFPYWQDGRTAPQKVRHALGGDIDGMLAEEVILHEEALVKIPPQLSFVEASTMPCAGVTAWNAIFESSNDVKPGDTVLLLGTGGVSVLGLQLAKAAGLRTIITSSSDEKLQRARELGAHHTINYRTTPEWQEEVLRVTHGVGADVVLEVGGQGTVNRSVASAAMGGSVAIIGGVSGFGGEVNPATLLASAKRMVGIFVGSRKMLEDVMRFAAITELKPVIDRVFTFDQAKEAYRYMESGSHFGKVVIAVTA</sequence>
<comment type="caution">
    <text evidence="2">The sequence shown here is derived from an EMBL/GenBank/DDBJ whole genome shotgun (WGS) entry which is preliminary data.</text>
</comment>
<gene>
    <name evidence="2" type="ORF">ACFOPH_18730</name>
</gene>
<dbReference type="GO" id="GO:0016491">
    <property type="term" value="F:oxidoreductase activity"/>
    <property type="evidence" value="ECO:0007669"/>
    <property type="project" value="UniProtKB-KW"/>
</dbReference>
<reference evidence="3" key="1">
    <citation type="journal article" date="2019" name="Int. J. Syst. Evol. Microbiol.">
        <title>The Global Catalogue of Microorganisms (GCM) 10K type strain sequencing project: providing services to taxonomists for standard genome sequencing and annotation.</title>
        <authorList>
            <consortium name="The Broad Institute Genomics Platform"/>
            <consortium name="The Broad Institute Genome Sequencing Center for Infectious Disease"/>
            <person name="Wu L."/>
            <person name="Ma J."/>
        </authorList>
    </citation>
    <scope>NUCLEOTIDE SEQUENCE [LARGE SCALE GENOMIC DNA]</scope>
    <source>
        <strain evidence="3">CCM 7480</strain>
    </source>
</reference>
<dbReference type="Pfam" id="PF00107">
    <property type="entry name" value="ADH_zinc_N"/>
    <property type="match status" value="1"/>
</dbReference>